<dbReference type="Proteomes" id="UP000814128">
    <property type="component" value="Unassembled WGS sequence"/>
</dbReference>
<sequence length="343" mass="37872">MHSNFRGKFTPEEKEQLLANLDLEVEQRTRQLEEWLSDTLTAFCLRHEGLISVIPPVVRSITIGDFSDKYDGDILAAVRGIQKDKRGYDTAPIDRTAMKRKWVQDQEADNHSEGPSRGGGHDGNVNKATKNRRCSPLISEYVLRLMPLSFPKLSRYIASPSPHKIARHGSIHLPSRPVSPSKVPVPGHPARVPSTTTFNPSLPKTPAYPPRWPRKHESMLSMNGSPLANPYELGLDWLAKTDSPDAGCGDGKLSSRTIPIVVRPEGSHSRSNSRTLGLSGQSSFAARVAVPTRDGHMLEFDPLVTSPIALDKLEGITNSAKKQAKEDMAKLLQQAVLKWNTES</sequence>
<evidence type="ECO:0000313" key="2">
    <source>
        <dbReference type="Proteomes" id="UP000814128"/>
    </source>
</evidence>
<evidence type="ECO:0000313" key="1">
    <source>
        <dbReference type="EMBL" id="KAI0030428.1"/>
    </source>
</evidence>
<comment type="caution">
    <text evidence="1">The sequence shown here is derived from an EMBL/GenBank/DDBJ whole genome shotgun (WGS) entry which is preliminary data.</text>
</comment>
<organism evidence="1 2">
    <name type="scientific">Vararia minispora EC-137</name>
    <dbReference type="NCBI Taxonomy" id="1314806"/>
    <lineage>
        <taxon>Eukaryota</taxon>
        <taxon>Fungi</taxon>
        <taxon>Dikarya</taxon>
        <taxon>Basidiomycota</taxon>
        <taxon>Agaricomycotina</taxon>
        <taxon>Agaricomycetes</taxon>
        <taxon>Russulales</taxon>
        <taxon>Lachnocladiaceae</taxon>
        <taxon>Vararia</taxon>
    </lineage>
</organism>
<gene>
    <name evidence="1" type="ORF">K488DRAFT_54252</name>
</gene>
<reference evidence="1" key="1">
    <citation type="submission" date="2021-02" db="EMBL/GenBank/DDBJ databases">
        <authorList>
            <consortium name="DOE Joint Genome Institute"/>
            <person name="Ahrendt S."/>
            <person name="Looney B.P."/>
            <person name="Miyauchi S."/>
            <person name="Morin E."/>
            <person name="Drula E."/>
            <person name="Courty P.E."/>
            <person name="Chicoki N."/>
            <person name="Fauchery L."/>
            <person name="Kohler A."/>
            <person name="Kuo A."/>
            <person name="Labutti K."/>
            <person name="Pangilinan J."/>
            <person name="Lipzen A."/>
            <person name="Riley R."/>
            <person name="Andreopoulos W."/>
            <person name="He G."/>
            <person name="Johnson J."/>
            <person name="Barry K.W."/>
            <person name="Grigoriev I.V."/>
            <person name="Nagy L."/>
            <person name="Hibbett D."/>
            <person name="Henrissat B."/>
            <person name="Matheny P.B."/>
            <person name="Labbe J."/>
            <person name="Martin F."/>
        </authorList>
    </citation>
    <scope>NUCLEOTIDE SEQUENCE</scope>
    <source>
        <strain evidence="1">EC-137</strain>
    </source>
</reference>
<keyword evidence="2" id="KW-1185">Reference proteome</keyword>
<proteinExistence type="predicted"/>
<accession>A0ACB8QFF5</accession>
<name>A0ACB8QFF5_9AGAM</name>
<reference evidence="1" key="2">
    <citation type="journal article" date="2022" name="New Phytol.">
        <title>Evolutionary transition to the ectomycorrhizal habit in the genomes of a hyperdiverse lineage of mushroom-forming fungi.</title>
        <authorList>
            <person name="Looney B."/>
            <person name="Miyauchi S."/>
            <person name="Morin E."/>
            <person name="Drula E."/>
            <person name="Courty P.E."/>
            <person name="Kohler A."/>
            <person name="Kuo A."/>
            <person name="LaButti K."/>
            <person name="Pangilinan J."/>
            <person name="Lipzen A."/>
            <person name="Riley R."/>
            <person name="Andreopoulos W."/>
            <person name="He G."/>
            <person name="Johnson J."/>
            <person name="Nolan M."/>
            <person name="Tritt A."/>
            <person name="Barry K.W."/>
            <person name="Grigoriev I.V."/>
            <person name="Nagy L.G."/>
            <person name="Hibbett D."/>
            <person name="Henrissat B."/>
            <person name="Matheny P.B."/>
            <person name="Labbe J."/>
            <person name="Martin F.M."/>
        </authorList>
    </citation>
    <scope>NUCLEOTIDE SEQUENCE</scope>
    <source>
        <strain evidence="1">EC-137</strain>
    </source>
</reference>
<protein>
    <submittedName>
        <fullName evidence="1">Uncharacterized protein</fullName>
    </submittedName>
</protein>
<dbReference type="EMBL" id="MU273622">
    <property type="protein sequence ID" value="KAI0030428.1"/>
    <property type="molecule type" value="Genomic_DNA"/>
</dbReference>